<evidence type="ECO:0000313" key="4">
    <source>
        <dbReference type="Proteomes" id="UP000268014"/>
    </source>
</evidence>
<reference evidence="3 4" key="2">
    <citation type="submission" date="2018-11" db="EMBL/GenBank/DDBJ databases">
        <authorList>
            <consortium name="Pathogen Informatics"/>
        </authorList>
    </citation>
    <scope>NUCLEOTIDE SEQUENCE [LARGE SCALE GENOMIC DNA]</scope>
    <source>
        <strain evidence="3 4">MHpl1</strain>
    </source>
</reference>
<name>A0A0N4WAA7_HAEPC</name>
<dbReference type="EMBL" id="UZAF01016633">
    <property type="protein sequence ID" value="VDO31452.1"/>
    <property type="molecule type" value="Genomic_DNA"/>
</dbReference>
<keyword evidence="1" id="KW-0175">Coiled coil</keyword>
<protein>
    <submittedName>
        <fullName evidence="5">SAP domain-containing protein</fullName>
    </submittedName>
</protein>
<dbReference type="Proteomes" id="UP000268014">
    <property type="component" value="Unassembled WGS sequence"/>
</dbReference>
<reference evidence="5" key="1">
    <citation type="submission" date="2017-02" db="UniProtKB">
        <authorList>
            <consortium name="WormBaseParasite"/>
        </authorList>
    </citation>
    <scope>IDENTIFICATION</scope>
</reference>
<keyword evidence="4" id="KW-1185">Reference proteome</keyword>
<evidence type="ECO:0000313" key="5">
    <source>
        <dbReference type="WBParaSite" id="HPLM_0000730201-mRNA-1"/>
    </source>
</evidence>
<organism evidence="5">
    <name type="scientific">Haemonchus placei</name>
    <name type="common">Barber's pole worm</name>
    <dbReference type="NCBI Taxonomy" id="6290"/>
    <lineage>
        <taxon>Eukaryota</taxon>
        <taxon>Metazoa</taxon>
        <taxon>Ecdysozoa</taxon>
        <taxon>Nematoda</taxon>
        <taxon>Chromadorea</taxon>
        <taxon>Rhabditida</taxon>
        <taxon>Rhabditina</taxon>
        <taxon>Rhabditomorpha</taxon>
        <taxon>Strongyloidea</taxon>
        <taxon>Trichostrongylidae</taxon>
        <taxon>Haemonchus</taxon>
    </lineage>
</organism>
<evidence type="ECO:0000259" key="2">
    <source>
        <dbReference type="PROSITE" id="PS50800"/>
    </source>
</evidence>
<sequence length="163" mass="19335">MICLFSKFQRLPYNECVEESAEELAEYYEKLLRVSEELEEKRRKEGLPDLYNPDGTAKIRTEIPPENILKRVEYEEPPKGVEVETLIAVMRRLHSLTAAEMRTFLKQVHQSGQGTKKQLRARLRRYYRKEFSMYRMLREGDNMPRFGNKTARYFDFLVVSGST</sequence>
<dbReference type="InterPro" id="IPR003034">
    <property type="entry name" value="SAP_dom"/>
</dbReference>
<feature type="domain" description="SAP" evidence="2">
    <location>
        <begin position="93"/>
        <end position="127"/>
    </location>
</feature>
<evidence type="ECO:0000313" key="3">
    <source>
        <dbReference type="EMBL" id="VDO31452.1"/>
    </source>
</evidence>
<dbReference type="AlphaFoldDB" id="A0A0N4WAA7"/>
<dbReference type="OrthoDB" id="5810414at2759"/>
<dbReference type="WBParaSite" id="HPLM_0000730201-mRNA-1">
    <property type="protein sequence ID" value="HPLM_0000730201-mRNA-1"/>
    <property type="gene ID" value="HPLM_0000730201"/>
</dbReference>
<feature type="coiled-coil region" evidence="1">
    <location>
        <begin position="17"/>
        <end position="44"/>
    </location>
</feature>
<proteinExistence type="predicted"/>
<gene>
    <name evidence="3" type="ORF">HPLM_LOCUS7294</name>
</gene>
<evidence type="ECO:0000256" key="1">
    <source>
        <dbReference type="SAM" id="Coils"/>
    </source>
</evidence>
<dbReference type="STRING" id="6290.A0A0N4WAA7"/>
<accession>A0A0N4WAA7</accession>
<dbReference type="PROSITE" id="PS50800">
    <property type="entry name" value="SAP"/>
    <property type="match status" value="1"/>
</dbReference>